<reference evidence="1 2" key="1">
    <citation type="submission" date="2021-09" db="EMBL/GenBank/DDBJ databases">
        <title>Genomic insights and catalytic innovation underlie evolution of tropane alkaloids biosynthesis.</title>
        <authorList>
            <person name="Wang Y.-J."/>
            <person name="Tian T."/>
            <person name="Huang J.-P."/>
            <person name="Huang S.-X."/>
        </authorList>
    </citation>
    <scope>NUCLEOTIDE SEQUENCE [LARGE SCALE GENOMIC DNA]</scope>
    <source>
        <strain evidence="1">KIB-2018</strain>
        <tissue evidence="1">Leaf</tissue>
    </source>
</reference>
<evidence type="ECO:0000313" key="2">
    <source>
        <dbReference type="Proteomes" id="UP001159364"/>
    </source>
</evidence>
<accession>A0AAV8TCN3</accession>
<protein>
    <submittedName>
        <fullName evidence="1">Uncharacterized protein</fullName>
    </submittedName>
</protein>
<dbReference type="Proteomes" id="UP001159364">
    <property type="component" value="Linkage Group LG05"/>
</dbReference>
<name>A0AAV8TCN3_9ROSI</name>
<organism evidence="1 2">
    <name type="scientific">Erythroxylum novogranatense</name>
    <dbReference type="NCBI Taxonomy" id="1862640"/>
    <lineage>
        <taxon>Eukaryota</taxon>
        <taxon>Viridiplantae</taxon>
        <taxon>Streptophyta</taxon>
        <taxon>Embryophyta</taxon>
        <taxon>Tracheophyta</taxon>
        <taxon>Spermatophyta</taxon>
        <taxon>Magnoliopsida</taxon>
        <taxon>eudicotyledons</taxon>
        <taxon>Gunneridae</taxon>
        <taxon>Pentapetalae</taxon>
        <taxon>rosids</taxon>
        <taxon>fabids</taxon>
        <taxon>Malpighiales</taxon>
        <taxon>Erythroxylaceae</taxon>
        <taxon>Erythroxylum</taxon>
    </lineage>
</organism>
<evidence type="ECO:0000313" key="1">
    <source>
        <dbReference type="EMBL" id="KAJ8764515.1"/>
    </source>
</evidence>
<gene>
    <name evidence="1" type="ORF">K2173_006255</name>
</gene>
<dbReference type="PANTHER" id="PTHR35291">
    <property type="entry name" value="PROTEIN SHROOM-LIKE"/>
    <property type="match status" value="1"/>
</dbReference>
<proteinExistence type="predicted"/>
<dbReference type="EMBL" id="JAIWQS010000005">
    <property type="protein sequence ID" value="KAJ8764515.1"/>
    <property type="molecule type" value="Genomic_DNA"/>
</dbReference>
<keyword evidence="2" id="KW-1185">Reference proteome</keyword>
<dbReference type="PANTHER" id="PTHR35291:SF3">
    <property type="entry name" value="PROTEIN SHROOM-LIKE"/>
    <property type="match status" value="1"/>
</dbReference>
<dbReference type="AlphaFoldDB" id="A0AAV8TCN3"/>
<sequence length="115" mass="13029">MFRALSTRRGRNRYERLADESAAGLLDGKLTRARSVPSKVFSLSSSSTKELTFPNNPAPVKPSKKVIKSHPLLNLFYSGRKKKPTAKPEFSRYLQYVKEGGVWDLSSNKPVMHYK</sequence>
<comment type="caution">
    <text evidence="1">The sequence shown here is derived from an EMBL/GenBank/DDBJ whole genome shotgun (WGS) entry which is preliminary data.</text>
</comment>